<evidence type="ECO:0000313" key="5">
    <source>
        <dbReference type="EMBL" id="OQA51990.1"/>
    </source>
</evidence>
<dbReference type="SUPFAM" id="SSF46911">
    <property type="entry name" value="Ribosomal protein S18"/>
    <property type="match status" value="1"/>
</dbReference>
<dbReference type="Proteomes" id="UP000485367">
    <property type="component" value="Unassembled WGS sequence"/>
</dbReference>
<keyword evidence="3 4" id="KW-0687">Ribonucleoprotein</keyword>
<proteinExistence type="inferred from homology"/>
<gene>
    <name evidence="5" type="primary">rpsR</name>
    <name evidence="5" type="ORF">BWY43_00710</name>
</gene>
<dbReference type="InterPro" id="IPR036870">
    <property type="entry name" value="Ribosomal_bS18_sf"/>
</dbReference>
<dbReference type="InterPro" id="IPR001648">
    <property type="entry name" value="Ribosomal_bS18"/>
</dbReference>
<dbReference type="PANTHER" id="PTHR13479:SF40">
    <property type="entry name" value="SMALL RIBOSOMAL SUBUNIT PROTEIN BS18M"/>
    <property type="match status" value="1"/>
</dbReference>
<dbReference type="NCBIfam" id="TIGR00165">
    <property type="entry name" value="S18"/>
    <property type="match status" value="1"/>
</dbReference>
<dbReference type="Pfam" id="PF01084">
    <property type="entry name" value="Ribosomal_S18"/>
    <property type="match status" value="1"/>
</dbReference>
<evidence type="ECO:0000256" key="3">
    <source>
        <dbReference type="ARBA" id="ARBA00023274"/>
    </source>
</evidence>
<comment type="similarity">
    <text evidence="1 4">Belongs to the bacterial ribosomal protein bS18 family.</text>
</comment>
<dbReference type="PRINTS" id="PR00974">
    <property type="entry name" value="RIBOSOMALS18"/>
</dbReference>
<dbReference type="EMBL" id="MWBO01000053">
    <property type="protein sequence ID" value="OQA51990.1"/>
    <property type="molecule type" value="Genomic_DNA"/>
</dbReference>
<sequence>MRCSACANQIVDFDYLDSSLQRSLSAWSKIKTRRETRLCAKHQRKLTQAIKRARFLAILPYVNK</sequence>
<dbReference type="AlphaFoldDB" id="A0A1V5SBV9"/>
<evidence type="ECO:0000256" key="1">
    <source>
        <dbReference type="ARBA" id="ARBA00005589"/>
    </source>
</evidence>
<comment type="caution">
    <text evidence="5">The sequence shown here is derived from an EMBL/GenBank/DDBJ whole genome shotgun (WGS) entry which is preliminary data.</text>
</comment>
<dbReference type="GO" id="GO:0070181">
    <property type="term" value="F:small ribosomal subunit rRNA binding"/>
    <property type="evidence" value="ECO:0007669"/>
    <property type="project" value="TreeGrafter"/>
</dbReference>
<dbReference type="GO" id="GO:0003735">
    <property type="term" value="F:structural constituent of ribosome"/>
    <property type="evidence" value="ECO:0007669"/>
    <property type="project" value="InterPro"/>
</dbReference>
<evidence type="ECO:0000256" key="2">
    <source>
        <dbReference type="ARBA" id="ARBA00022980"/>
    </source>
</evidence>
<dbReference type="PANTHER" id="PTHR13479">
    <property type="entry name" value="30S RIBOSOMAL PROTEIN S18"/>
    <property type="match status" value="1"/>
</dbReference>
<reference evidence="5" key="1">
    <citation type="submission" date="2017-02" db="EMBL/GenBank/DDBJ databases">
        <title>Delving into the versatile metabolic prowess of the omnipresent phylum Bacteroidetes.</title>
        <authorList>
            <person name="Nobu M.K."/>
            <person name="Mei R."/>
            <person name="Narihiro T."/>
            <person name="Kuroda K."/>
            <person name="Liu W.-T."/>
        </authorList>
    </citation>
    <scope>NUCLEOTIDE SEQUENCE</scope>
    <source>
        <strain evidence="5">ADurb.Bin280</strain>
    </source>
</reference>
<name>A0A1V5SBV9_9BACT</name>
<dbReference type="Gene3D" id="4.10.640.10">
    <property type="entry name" value="Ribosomal protein S18"/>
    <property type="match status" value="1"/>
</dbReference>
<dbReference type="GO" id="GO:0006412">
    <property type="term" value="P:translation"/>
    <property type="evidence" value="ECO:0007669"/>
    <property type="project" value="InterPro"/>
</dbReference>
<organism evidence="5">
    <name type="scientific">candidate division WS2 bacterium ADurb.Bin280</name>
    <dbReference type="NCBI Taxonomy" id="1852829"/>
    <lineage>
        <taxon>Bacteria</taxon>
        <taxon>candidate division WS2</taxon>
    </lineage>
</organism>
<accession>A0A1V5SBV9</accession>
<dbReference type="GO" id="GO:0022627">
    <property type="term" value="C:cytosolic small ribosomal subunit"/>
    <property type="evidence" value="ECO:0007669"/>
    <property type="project" value="TreeGrafter"/>
</dbReference>
<protein>
    <submittedName>
        <fullName evidence="5">30S ribosomal protein S18</fullName>
    </submittedName>
</protein>
<keyword evidence="2 4" id="KW-0689">Ribosomal protein</keyword>
<evidence type="ECO:0000256" key="4">
    <source>
        <dbReference type="RuleBase" id="RU003910"/>
    </source>
</evidence>